<dbReference type="ExpressionAtlas" id="A0A3L6DGF6">
    <property type="expression patterns" value="baseline and differential"/>
</dbReference>
<evidence type="ECO:0000256" key="2">
    <source>
        <dbReference type="ARBA" id="ARBA00022729"/>
    </source>
</evidence>
<protein>
    <submittedName>
        <fullName evidence="4">Uncharacterized protein</fullName>
    </submittedName>
</protein>
<reference evidence="4 5" key="1">
    <citation type="journal article" date="2018" name="Nat. Genet.">
        <title>Extensive intraspecific gene order and gene structural variations between Mo17 and other maize genomes.</title>
        <authorList>
            <person name="Sun S."/>
            <person name="Zhou Y."/>
            <person name="Chen J."/>
            <person name="Shi J."/>
            <person name="Zhao H."/>
            <person name="Zhao H."/>
            <person name="Song W."/>
            <person name="Zhang M."/>
            <person name="Cui Y."/>
            <person name="Dong X."/>
            <person name="Liu H."/>
            <person name="Ma X."/>
            <person name="Jiao Y."/>
            <person name="Wang B."/>
            <person name="Wei X."/>
            <person name="Stein J.C."/>
            <person name="Glaubitz J.C."/>
            <person name="Lu F."/>
            <person name="Yu G."/>
            <person name="Liang C."/>
            <person name="Fengler K."/>
            <person name="Li B."/>
            <person name="Rafalski A."/>
            <person name="Schnable P.S."/>
            <person name="Ware D.H."/>
            <person name="Buckler E.S."/>
            <person name="Lai J."/>
        </authorList>
    </citation>
    <scope>NUCLEOTIDE SEQUENCE [LARGE SCALE GENOMIC DNA]</scope>
    <source>
        <strain evidence="5">cv. Missouri 17</strain>
        <tissue evidence="4">Seedling</tissue>
    </source>
</reference>
<dbReference type="GO" id="GO:0006508">
    <property type="term" value="P:proteolysis"/>
    <property type="evidence" value="ECO:0007669"/>
    <property type="project" value="UniProtKB-KW"/>
</dbReference>
<accession>A0A3L6DGF6</accession>
<dbReference type="EMBL" id="NCVQ01000010">
    <property type="protein sequence ID" value="PWZ06601.1"/>
    <property type="molecule type" value="Genomic_DNA"/>
</dbReference>
<name>A0A3L6DGF6_MAIZE</name>
<sequence>MDPAGSRRIKVSMETRVLKNISSSIVALVTEKGAHHLDLRFATDEDPDWVTEQRRQEVEIIEGWIDQYHRDMAQVS</sequence>
<comment type="caution">
    <text evidence="4">The sequence shown here is derived from an EMBL/GenBank/DDBJ whole genome shotgun (WGS) entry which is preliminary data.</text>
</comment>
<dbReference type="PANTHER" id="PTHR11010:SF31">
    <property type="entry name" value="ALPHA_BETA-HYDROLASES SUPERFAMILY PROTEIN"/>
    <property type="match status" value="1"/>
</dbReference>
<keyword evidence="1" id="KW-0645">Protease</keyword>
<evidence type="ECO:0000256" key="3">
    <source>
        <dbReference type="ARBA" id="ARBA00022801"/>
    </source>
</evidence>
<evidence type="ECO:0000313" key="5">
    <source>
        <dbReference type="Proteomes" id="UP000251960"/>
    </source>
</evidence>
<keyword evidence="2" id="KW-0732">Signal</keyword>
<keyword evidence="3" id="KW-0378">Hydrolase</keyword>
<organism evidence="4 5">
    <name type="scientific">Zea mays</name>
    <name type="common">Maize</name>
    <dbReference type="NCBI Taxonomy" id="4577"/>
    <lineage>
        <taxon>Eukaryota</taxon>
        <taxon>Viridiplantae</taxon>
        <taxon>Streptophyta</taxon>
        <taxon>Embryophyta</taxon>
        <taxon>Tracheophyta</taxon>
        <taxon>Spermatophyta</taxon>
        <taxon>Magnoliopsida</taxon>
        <taxon>Liliopsida</taxon>
        <taxon>Poales</taxon>
        <taxon>Poaceae</taxon>
        <taxon>PACMAD clade</taxon>
        <taxon>Panicoideae</taxon>
        <taxon>Andropogonodae</taxon>
        <taxon>Andropogoneae</taxon>
        <taxon>Tripsacinae</taxon>
        <taxon>Zea</taxon>
    </lineage>
</organism>
<dbReference type="GO" id="GO:0008233">
    <property type="term" value="F:peptidase activity"/>
    <property type="evidence" value="ECO:0007669"/>
    <property type="project" value="UniProtKB-KW"/>
</dbReference>
<evidence type="ECO:0000313" key="4">
    <source>
        <dbReference type="EMBL" id="PWZ06601.1"/>
    </source>
</evidence>
<dbReference type="Proteomes" id="UP000251960">
    <property type="component" value="Chromosome 9"/>
</dbReference>
<dbReference type="PANTHER" id="PTHR11010">
    <property type="entry name" value="PROTEASE S28 PRO-X CARBOXYPEPTIDASE-RELATED"/>
    <property type="match status" value="1"/>
</dbReference>
<evidence type="ECO:0000256" key="1">
    <source>
        <dbReference type="ARBA" id="ARBA00022670"/>
    </source>
</evidence>
<proteinExistence type="predicted"/>
<gene>
    <name evidence="4" type="ORF">Zm00014a_005605</name>
</gene>
<dbReference type="Gene3D" id="3.40.50.1820">
    <property type="entry name" value="alpha/beta hydrolase"/>
    <property type="match status" value="1"/>
</dbReference>
<dbReference type="AlphaFoldDB" id="A0A3L6DGF6"/>
<dbReference type="InterPro" id="IPR029058">
    <property type="entry name" value="AB_hydrolase_fold"/>
</dbReference>